<dbReference type="Pfam" id="PF09923">
    <property type="entry name" value="DUF2155"/>
    <property type="match status" value="1"/>
</dbReference>
<feature type="compositionally biased region" description="Pro residues" evidence="1">
    <location>
        <begin position="50"/>
        <end position="62"/>
    </location>
</feature>
<evidence type="ECO:0000256" key="2">
    <source>
        <dbReference type="SAM" id="SignalP"/>
    </source>
</evidence>
<evidence type="ECO:0000313" key="3">
    <source>
        <dbReference type="EMBL" id="XDO97077.1"/>
    </source>
</evidence>
<dbReference type="InterPro" id="IPR019225">
    <property type="entry name" value="DUF2155"/>
</dbReference>
<protein>
    <submittedName>
        <fullName evidence="3">DUF2155 domain-containing protein</fullName>
    </submittedName>
</protein>
<dbReference type="AlphaFoldDB" id="A0AB39KU50"/>
<reference evidence="3" key="1">
    <citation type="submission" date="2024-06" db="EMBL/GenBank/DDBJ databases">
        <title>Caulobacter inopinatus, sp. nov.</title>
        <authorList>
            <person name="Donachie S.P."/>
        </authorList>
    </citation>
    <scope>NUCLEOTIDE SEQUENCE</scope>
    <source>
        <strain evidence="3">73W</strain>
    </source>
</reference>
<feature type="region of interest" description="Disordered" evidence="1">
    <location>
        <begin position="22"/>
        <end position="62"/>
    </location>
</feature>
<gene>
    <name evidence="3" type="ORF">ABOZ73_01220</name>
</gene>
<feature type="compositionally biased region" description="Low complexity" evidence="1">
    <location>
        <begin position="22"/>
        <end position="49"/>
    </location>
</feature>
<feature type="signal peptide" evidence="2">
    <location>
        <begin position="1"/>
        <end position="24"/>
    </location>
</feature>
<feature type="chain" id="PRO_5044299735" evidence="2">
    <location>
        <begin position="25"/>
        <end position="218"/>
    </location>
</feature>
<name>A0AB39KU50_9CAUL</name>
<sequence length="218" mass="22430">MKPARIIVGGAVLLSAAAASLAVAQQNQPRNAQPAAPPAAQVAPPAATAPAPPPASEAPPPIAVVPLPPAPAAEPAVVTPAPAEPVVEKPAIAPKPDEPLKRGRSGVAIMQALDKITAETMRFEAPIGQPIRYKNLIFTVRACETSAPDEATPDAAAYVQVVSQSRDDHGRPVGAIRNVFRGWMYASSPGVRPLEHPVYDAWLIACKASAAPAAAGKR</sequence>
<accession>A0AB39KU50</accession>
<keyword evidence="2" id="KW-0732">Signal</keyword>
<dbReference type="EMBL" id="CP158375">
    <property type="protein sequence ID" value="XDO97077.1"/>
    <property type="molecule type" value="Genomic_DNA"/>
</dbReference>
<evidence type="ECO:0000256" key="1">
    <source>
        <dbReference type="SAM" id="MobiDB-lite"/>
    </source>
</evidence>
<organism evidence="3">
    <name type="scientific">Caulobacter sp. 73W</name>
    <dbReference type="NCBI Taxonomy" id="3161137"/>
    <lineage>
        <taxon>Bacteria</taxon>
        <taxon>Pseudomonadati</taxon>
        <taxon>Pseudomonadota</taxon>
        <taxon>Alphaproteobacteria</taxon>
        <taxon>Caulobacterales</taxon>
        <taxon>Caulobacteraceae</taxon>
        <taxon>Caulobacter</taxon>
    </lineage>
</organism>
<dbReference type="RefSeq" id="WP_369060051.1">
    <property type="nucleotide sequence ID" value="NZ_CP158375.1"/>
</dbReference>
<proteinExistence type="predicted"/>